<name>A0ABC8ZTD1_9POAL</name>
<feature type="compositionally biased region" description="Low complexity" evidence="1">
    <location>
        <begin position="293"/>
        <end position="304"/>
    </location>
</feature>
<feature type="region of interest" description="Disordered" evidence="1">
    <location>
        <begin position="274"/>
        <end position="332"/>
    </location>
</feature>
<feature type="region of interest" description="Disordered" evidence="1">
    <location>
        <begin position="1"/>
        <end position="124"/>
    </location>
</feature>
<feature type="compositionally biased region" description="Basic and acidic residues" evidence="1">
    <location>
        <begin position="589"/>
        <end position="602"/>
    </location>
</feature>
<dbReference type="PANTHER" id="PTHR33087:SF21">
    <property type="entry name" value="OS03G0782100 PROTEIN"/>
    <property type="match status" value="1"/>
</dbReference>
<dbReference type="InterPro" id="IPR001878">
    <property type="entry name" value="Znf_CCHC"/>
</dbReference>
<accession>A0ABC8ZTD1</accession>
<keyword evidence="4" id="KW-1185">Reference proteome</keyword>
<organism evidence="3 4">
    <name type="scientific">Urochloa decumbens</name>
    <dbReference type="NCBI Taxonomy" id="240449"/>
    <lineage>
        <taxon>Eukaryota</taxon>
        <taxon>Viridiplantae</taxon>
        <taxon>Streptophyta</taxon>
        <taxon>Embryophyta</taxon>
        <taxon>Tracheophyta</taxon>
        <taxon>Spermatophyta</taxon>
        <taxon>Magnoliopsida</taxon>
        <taxon>Liliopsida</taxon>
        <taxon>Poales</taxon>
        <taxon>Poaceae</taxon>
        <taxon>PACMAD clade</taxon>
        <taxon>Panicoideae</taxon>
        <taxon>Panicodae</taxon>
        <taxon>Paniceae</taxon>
        <taxon>Melinidinae</taxon>
        <taxon>Urochloa</taxon>
    </lineage>
</organism>
<dbReference type="Proteomes" id="UP001497457">
    <property type="component" value="Chromosome 2b"/>
</dbReference>
<protein>
    <recommendedName>
        <fullName evidence="2">CCHC-type domain-containing protein</fullName>
    </recommendedName>
</protein>
<dbReference type="EMBL" id="OZ075112">
    <property type="protein sequence ID" value="CAL4967550.1"/>
    <property type="molecule type" value="Genomic_DNA"/>
</dbReference>
<feature type="domain" description="CCHC-type" evidence="2">
    <location>
        <begin position="241"/>
        <end position="257"/>
    </location>
</feature>
<proteinExistence type="predicted"/>
<feature type="domain" description="CCHC-type" evidence="2">
    <location>
        <begin position="222"/>
        <end position="238"/>
    </location>
</feature>
<feature type="compositionally biased region" description="Pro residues" evidence="1">
    <location>
        <begin position="36"/>
        <end position="51"/>
    </location>
</feature>
<dbReference type="AlphaFoldDB" id="A0ABC8ZTD1"/>
<feature type="compositionally biased region" description="Gly residues" evidence="1">
    <location>
        <begin position="604"/>
        <end position="614"/>
    </location>
</feature>
<feature type="compositionally biased region" description="Basic and acidic residues" evidence="1">
    <location>
        <begin position="1"/>
        <end position="10"/>
    </location>
</feature>
<evidence type="ECO:0000259" key="2">
    <source>
        <dbReference type="SMART" id="SM00343"/>
    </source>
</evidence>
<dbReference type="InterPro" id="IPR053253">
    <property type="entry name" value="Sex_diff_modulator"/>
</dbReference>
<feature type="region of interest" description="Disordered" evidence="1">
    <location>
        <begin position="589"/>
        <end position="616"/>
    </location>
</feature>
<reference evidence="3" key="1">
    <citation type="submission" date="2024-10" db="EMBL/GenBank/DDBJ databases">
        <authorList>
            <person name="Ryan C."/>
        </authorList>
    </citation>
    <scope>NUCLEOTIDE SEQUENCE [LARGE SCALE GENOMIC DNA]</scope>
</reference>
<sequence>MSDPPSERIPRAPPGQLPAVSQPQPHPAAPGNHQPPLSPQPSPNQPQPAPTQPLDLRSSPGRSETGRPEEGEAALDLHYSDSEEDCPASAERSARALTGKGIAQDDKTKASRACGPFPRDPGPSCWGAAGEDSCPAMEDPRPSFKDALLMPRTFKPRFPAVDSQKRQVWYNEQTMGGKARGSPSVWSRLGSSSRIQYPAAGRLSLSNGGSWLGELKAKARDKCYRCLGAGHRIADCRDPPRCILCFRFGHKARRCPHPPSPAPAAHTLLNSARPTQHTLPPAAHHAAKPPPAAAKTAFAAAPSPLQTAARAPPTGDPALLSARSAPSRLPGAAASPAVMDYARWIPGAPEQRPGHVRAGVPRSAAIRDAERDLEIFSLIAVQVDARVRLDTNLVRQEAVCQLRVPSQDLKVSAKAALSTFQYRVRLCIEGVPSHLRHAEAVSSLFKSPAFIDRVDCPMEKPEEEECFRLWLWTSDPDDIATTGTLQVEEPVTLPEDQFSGHWPELGMPLEEVGRVEAAQTMDYDVLIHVDRVLDYTLPPNNPPHIEIDSPVSGHPDEEMEEPWPACHPYTWFLGVPDGGRREPAKHRISVYDRLGDRDRDRSPPGGGGAGGATGLGLKKFPPAGRFELGGSGAQFVHGNCSYQHGGHYRGRQLPSRQAIWRWQIKQGLTLHNTQRDLAELKLVDDSLEAMFAVTQPISEASNAPMIDPMFDEAKSLLIPGPMETKTSDQPIVDGGAADCPIEAPTLAVGGHSTEAEAPGNVLLPIKCTQPMEEVSKPVQPILGSDYTENEHTSPTRVPAVQCPEVLIASPDFMLARLFDLNQVSEEVCEEVNYCNPVPDIPTMQQTMPSQDPNDDRPALGDASYRLNADNTVSTTPRTAPRGPARFAVPLRKSLLCPPVLKNKSSKAKKQAVTDKGPANTTKRIQKDADLRVPMTMDEQATKMLMKTTGILVGDEQLSEEAQQRFGKQFVVHMKEDQVADLRVAFGLPVQGEPDRLSALVAEGDCDDV</sequence>
<evidence type="ECO:0000256" key="1">
    <source>
        <dbReference type="SAM" id="MobiDB-lite"/>
    </source>
</evidence>
<gene>
    <name evidence="3" type="ORF">URODEC1_LOCUS48451</name>
</gene>
<dbReference type="InterPro" id="IPR036875">
    <property type="entry name" value="Znf_CCHC_sf"/>
</dbReference>
<dbReference type="Gene3D" id="4.10.60.10">
    <property type="entry name" value="Zinc finger, CCHC-type"/>
    <property type="match status" value="1"/>
</dbReference>
<dbReference type="SUPFAM" id="SSF57756">
    <property type="entry name" value="Retrovirus zinc finger-like domains"/>
    <property type="match status" value="1"/>
</dbReference>
<evidence type="ECO:0000313" key="3">
    <source>
        <dbReference type="EMBL" id="CAL4967550.1"/>
    </source>
</evidence>
<evidence type="ECO:0000313" key="4">
    <source>
        <dbReference type="Proteomes" id="UP001497457"/>
    </source>
</evidence>
<dbReference type="SMART" id="SM00343">
    <property type="entry name" value="ZnF_C2HC"/>
    <property type="match status" value="2"/>
</dbReference>
<dbReference type="PANTHER" id="PTHR33087">
    <property type="entry name" value="OS07G0539200 PROTEIN"/>
    <property type="match status" value="1"/>
</dbReference>